<dbReference type="Proteomes" id="UP000600363">
    <property type="component" value="Unassembled WGS sequence"/>
</dbReference>
<evidence type="ECO:0000313" key="20">
    <source>
        <dbReference type="EMBL" id="HIH70338.1"/>
    </source>
</evidence>
<keyword evidence="14 19" id="KW-0484">Methanogenesis</keyword>
<organism evidence="20 21">
    <name type="scientific">Methermicoccus shengliensis</name>
    <dbReference type="NCBI Taxonomy" id="660064"/>
    <lineage>
        <taxon>Archaea</taxon>
        <taxon>Methanobacteriati</taxon>
        <taxon>Methanobacteriota</taxon>
        <taxon>Stenosarchaea group</taxon>
        <taxon>Methanomicrobia</taxon>
        <taxon>Methanosarcinales</taxon>
        <taxon>Methermicoccaceae</taxon>
        <taxon>Methermicoccus</taxon>
    </lineage>
</organism>
<dbReference type="EC" id="7.2.1.4" evidence="18 19"/>
<evidence type="ECO:0000256" key="12">
    <source>
        <dbReference type="ARBA" id="ARBA00022967"/>
    </source>
</evidence>
<evidence type="ECO:0000313" key="21">
    <source>
        <dbReference type="Proteomes" id="UP000600363"/>
    </source>
</evidence>
<keyword evidence="15 19" id="KW-0472">Membrane</keyword>
<comment type="similarity">
    <text evidence="4 19">Belongs to the MtrB family.</text>
</comment>
<evidence type="ECO:0000256" key="8">
    <source>
        <dbReference type="ARBA" id="ARBA00022563"/>
    </source>
</evidence>
<evidence type="ECO:0000256" key="7">
    <source>
        <dbReference type="ARBA" id="ARBA00022475"/>
    </source>
</evidence>
<evidence type="ECO:0000256" key="6">
    <source>
        <dbReference type="ARBA" id="ARBA00015127"/>
    </source>
</evidence>
<evidence type="ECO:0000256" key="14">
    <source>
        <dbReference type="ARBA" id="ARBA00022994"/>
    </source>
</evidence>
<dbReference type="GO" id="GO:0032259">
    <property type="term" value="P:methylation"/>
    <property type="evidence" value="ECO:0007669"/>
    <property type="project" value="UniProtKB-KW"/>
</dbReference>
<dbReference type="Pfam" id="PF05440">
    <property type="entry name" value="MtrB"/>
    <property type="match status" value="1"/>
</dbReference>
<evidence type="ECO:0000256" key="9">
    <source>
        <dbReference type="ARBA" id="ARBA00022603"/>
    </source>
</evidence>
<dbReference type="GO" id="GO:0030269">
    <property type="term" value="F:tetrahydromethanopterin S-methyltransferase activity"/>
    <property type="evidence" value="ECO:0007669"/>
    <property type="project" value="UniProtKB-UniRule"/>
</dbReference>
<comment type="function">
    <text evidence="1 19">Part of a complex that catalyzes the formation of methyl-coenzyme M and tetrahydromethanopterin from coenzyme M and methyl-tetrahydromethanopterin. This is an energy-conserving, sodium-ion translocating step.</text>
</comment>
<evidence type="ECO:0000256" key="19">
    <source>
        <dbReference type="HAMAP-Rule" id="MF_01094"/>
    </source>
</evidence>
<evidence type="ECO:0000256" key="3">
    <source>
        <dbReference type="ARBA" id="ARBA00004839"/>
    </source>
</evidence>
<keyword evidence="9 19" id="KW-0489">Methyltransferase</keyword>
<name>A0A832VY21_9EURY</name>
<keyword evidence="13 19" id="KW-1133">Transmembrane helix</keyword>
<feature type="transmembrane region" description="Helical" evidence="19">
    <location>
        <begin position="81"/>
        <end position="100"/>
    </location>
</feature>
<evidence type="ECO:0000256" key="18">
    <source>
        <dbReference type="ARBA" id="ARBA00044970"/>
    </source>
</evidence>
<dbReference type="GO" id="GO:0005886">
    <property type="term" value="C:plasma membrane"/>
    <property type="evidence" value="ECO:0007669"/>
    <property type="project" value="UniProtKB-SubCell"/>
</dbReference>
<protein>
    <recommendedName>
        <fullName evidence="6 19">Tetrahydromethanopterin S-methyltransferase subunit B</fullName>
        <ecNumber evidence="18 19">7.2.1.4</ecNumber>
    </recommendedName>
    <alternativeName>
        <fullName evidence="16 19">N5-methyltetrahydromethanopterin--coenzyme M methyltransferase subunit B</fullName>
    </alternativeName>
</protein>
<comment type="subunit">
    <text evidence="5 19">The complex is composed of 8 subunits; MtrA, MtrB, MtrC, MtrD, MtrE, MtrF, MtrG and MtrH.</text>
</comment>
<dbReference type="RefSeq" id="WP_042687030.1">
    <property type="nucleotide sequence ID" value="NZ_DUIH01000022.1"/>
</dbReference>
<keyword evidence="12 19" id="KW-1278">Translocase</keyword>
<evidence type="ECO:0000256" key="13">
    <source>
        <dbReference type="ARBA" id="ARBA00022989"/>
    </source>
</evidence>
<dbReference type="NCBIfam" id="NF002129">
    <property type="entry name" value="PRK00965.1"/>
    <property type="match status" value="1"/>
</dbReference>
<evidence type="ECO:0000256" key="11">
    <source>
        <dbReference type="ARBA" id="ARBA00022692"/>
    </source>
</evidence>
<comment type="subcellular location">
    <subcellularLocation>
        <location evidence="2 19">Cell membrane</location>
        <topology evidence="2 19">Single-pass membrane protein</topology>
    </subcellularLocation>
</comment>
<evidence type="ECO:0000256" key="5">
    <source>
        <dbReference type="ARBA" id="ARBA00011616"/>
    </source>
</evidence>
<comment type="catalytic activity">
    <reaction evidence="17 19">
        <text>5-methyl-5,6,7,8-tetrahydromethanopterin + coenzyme M + 2 Na(+)(in) = 5,6,7,8-tetrahydromethanopterin + methyl-coenzyme M + 2 Na(+)(out)</text>
        <dbReference type="Rhea" id="RHEA:53492"/>
        <dbReference type="ChEBI" id="CHEBI:29101"/>
        <dbReference type="ChEBI" id="CHEBI:58103"/>
        <dbReference type="ChEBI" id="CHEBI:58116"/>
        <dbReference type="ChEBI" id="CHEBI:58286"/>
        <dbReference type="ChEBI" id="CHEBI:58319"/>
        <dbReference type="EC" id="7.2.1.4"/>
    </reaction>
</comment>
<evidence type="ECO:0000256" key="16">
    <source>
        <dbReference type="ARBA" id="ARBA00029818"/>
    </source>
</evidence>
<dbReference type="AlphaFoldDB" id="A0A832VY21"/>
<accession>A0A832VY21</accession>
<keyword evidence="11 19" id="KW-0812">Transmembrane</keyword>
<evidence type="ECO:0000256" key="4">
    <source>
        <dbReference type="ARBA" id="ARBA00010027"/>
    </source>
</evidence>
<gene>
    <name evidence="19" type="primary">mtrB</name>
    <name evidence="20" type="ORF">HA299_07015</name>
</gene>
<evidence type="ECO:0000256" key="1">
    <source>
        <dbReference type="ARBA" id="ARBA00002533"/>
    </source>
</evidence>
<evidence type="ECO:0000256" key="17">
    <source>
        <dbReference type="ARBA" id="ARBA00044880"/>
    </source>
</evidence>
<dbReference type="NCBIfam" id="TIGR04166">
    <property type="entry name" value="methano_MtrB"/>
    <property type="match status" value="1"/>
</dbReference>
<reference evidence="20" key="1">
    <citation type="journal article" date="2020" name="bioRxiv">
        <title>A rank-normalized archaeal taxonomy based on genome phylogeny resolves widespread incomplete and uneven classifications.</title>
        <authorList>
            <person name="Rinke C."/>
            <person name="Chuvochina M."/>
            <person name="Mussig A.J."/>
            <person name="Chaumeil P.-A."/>
            <person name="Waite D.W."/>
            <person name="Whitman W.B."/>
            <person name="Parks D.H."/>
            <person name="Hugenholtz P."/>
        </authorList>
    </citation>
    <scope>NUCLEOTIDE SEQUENCE</scope>
    <source>
        <strain evidence="20">UBA12518</strain>
    </source>
</reference>
<dbReference type="PIRSF" id="PIRSF005518">
    <property type="entry name" value="MtrB"/>
    <property type="match status" value="1"/>
</dbReference>
<sequence length="109" mass="12179">MALVRAVPELHLVVDPLTGLLAKERKDVILYELEPVMNAIDELDKIADDLMNSLAPDAPLLNSWPHREKTSWYAGIITNSFYGFIFGLLLSFVVILVLYYTRVASMGGV</sequence>
<keyword evidence="10 19" id="KW-0808">Transferase</keyword>
<keyword evidence="8 19" id="KW-0554">One-carbon metabolism</keyword>
<dbReference type="InterPro" id="IPR008690">
    <property type="entry name" value="MtrB_MeTrfase"/>
</dbReference>
<dbReference type="EMBL" id="DUIH01000022">
    <property type="protein sequence ID" value="HIH70338.1"/>
    <property type="molecule type" value="Genomic_DNA"/>
</dbReference>
<comment type="caution">
    <text evidence="20">The sequence shown here is derived from an EMBL/GenBank/DDBJ whole genome shotgun (WGS) entry which is preliminary data.</text>
</comment>
<evidence type="ECO:0000256" key="15">
    <source>
        <dbReference type="ARBA" id="ARBA00023136"/>
    </source>
</evidence>
<comment type="pathway">
    <text evidence="3 19">One-carbon metabolism; methanogenesis from CO(2); methyl-coenzyme M from 5,10-methylene-5,6,7,8-tetrahydromethanopterin: step 2/2.</text>
</comment>
<proteinExistence type="inferred from homology"/>
<dbReference type="UniPathway" id="UPA00640">
    <property type="reaction ID" value="UER00698"/>
</dbReference>
<dbReference type="GO" id="GO:0019386">
    <property type="term" value="P:methanogenesis, from carbon dioxide"/>
    <property type="evidence" value="ECO:0007669"/>
    <property type="project" value="UniProtKB-UniRule"/>
</dbReference>
<evidence type="ECO:0000256" key="2">
    <source>
        <dbReference type="ARBA" id="ARBA00004162"/>
    </source>
</evidence>
<dbReference type="HAMAP" id="MF_01094">
    <property type="entry name" value="MtrB"/>
    <property type="match status" value="1"/>
</dbReference>
<keyword evidence="7 19" id="KW-1003">Cell membrane</keyword>
<evidence type="ECO:0000256" key="10">
    <source>
        <dbReference type="ARBA" id="ARBA00022679"/>
    </source>
</evidence>
<dbReference type="GO" id="GO:0006730">
    <property type="term" value="P:one-carbon metabolic process"/>
    <property type="evidence" value="ECO:0007669"/>
    <property type="project" value="UniProtKB-UniRule"/>
</dbReference>